<accession>A0ABW2J8W6</accession>
<name>A0ABW2J8W6_9BURK</name>
<dbReference type="RefSeq" id="WP_382235802.1">
    <property type="nucleotide sequence ID" value="NZ_JBHTCC010000003.1"/>
</dbReference>
<sequence>MNEITPHNLMRLIQTEVSKKRKINALDITDSSWIDFEKLSGLLGVCEETLRNCFPDQLGIKGPNSGYKVRICPQCLDLNYHCVLFDLPFVQSCPWHRVPLISSCSECSAPVKGARLTKPYDLLLCCPGCREILVDFVSDYEVTKVPSHLADRIHIQCSELLDWCKTAMSRYSPHHELPYRYEPEPFGIYYSVILDVADKPPLSWEIARKKSRFSLIRWKAENRSVPLDLLKSYKSLRRHLFNKFVRRYRGCFNNILLCNGYAISFNVDKVAKPALAFLLWRMSIEGRNLSELDQRTRRRLTLNTPDLQSFVTEVDDDFVLNWCYAQYFGIYQKLSTLKDSKYYLFLMGNLYSQEPLVWFGKRSVPSQAILFPNISKYLDEEVVKGSRGSSNFFFHQVAQVVDDKELSLFPTYSKVLAILHKESEVQQSIDEKCLNLVETTWL</sequence>
<evidence type="ECO:0008006" key="3">
    <source>
        <dbReference type="Google" id="ProtNLM"/>
    </source>
</evidence>
<reference evidence="2" key="1">
    <citation type="journal article" date="2019" name="Int. J. Syst. Evol. Microbiol.">
        <title>The Global Catalogue of Microorganisms (GCM) 10K type strain sequencing project: providing services to taxonomists for standard genome sequencing and annotation.</title>
        <authorList>
            <consortium name="The Broad Institute Genomics Platform"/>
            <consortium name="The Broad Institute Genome Sequencing Center for Infectious Disease"/>
            <person name="Wu L."/>
            <person name="Ma J."/>
        </authorList>
    </citation>
    <scope>NUCLEOTIDE SEQUENCE [LARGE SCALE GENOMIC DNA]</scope>
    <source>
        <strain evidence="2">CCUG 36956</strain>
    </source>
</reference>
<protein>
    <recommendedName>
        <fullName evidence="3">TniQ protein</fullName>
    </recommendedName>
</protein>
<proteinExistence type="predicted"/>
<dbReference type="EMBL" id="JBHTCC010000003">
    <property type="protein sequence ID" value="MFC7299634.1"/>
    <property type="molecule type" value="Genomic_DNA"/>
</dbReference>
<comment type="caution">
    <text evidence="1">The sequence shown here is derived from an EMBL/GenBank/DDBJ whole genome shotgun (WGS) entry which is preliminary data.</text>
</comment>
<organism evidence="1 2">
    <name type="scientific">Herminiimonas aquatilis</name>
    <dbReference type="NCBI Taxonomy" id="345342"/>
    <lineage>
        <taxon>Bacteria</taxon>
        <taxon>Pseudomonadati</taxon>
        <taxon>Pseudomonadota</taxon>
        <taxon>Betaproteobacteria</taxon>
        <taxon>Burkholderiales</taxon>
        <taxon>Oxalobacteraceae</taxon>
        <taxon>Herminiimonas</taxon>
    </lineage>
</organism>
<gene>
    <name evidence="1" type="ORF">ACFQO0_14415</name>
</gene>
<dbReference type="Proteomes" id="UP001596379">
    <property type="component" value="Unassembled WGS sequence"/>
</dbReference>
<keyword evidence="2" id="KW-1185">Reference proteome</keyword>
<evidence type="ECO:0000313" key="1">
    <source>
        <dbReference type="EMBL" id="MFC7299634.1"/>
    </source>
</evidence>
<evidence type="ECO:0000313" key="2">
    <source>
        <dbReference type="Proteomes" id="UP001596379"/>
    </source>
</evidence>